<keyword evidence="1" id="KW-0472">Membrane</keyword>
<dbReference type="InterPro" id="IPR013783">
    <property type="entry name" value="Ig-like_fold"/>
</dbReference>
<feature type="transmembrane region" description="Helical" evidence="1">
    <location>
        <begin position="25"/>
        <end position="42"/>
    </location>
</feature>
<evidence type="ECO:0008006" key="4">
    <source>
        <dbReference type="Google" id="ProtNLM"/>
    </source>
</evidence>
<dbReference type="SUPFAM" id="SSF49354">
    <property type="entry name" value="PapD-like"/>
    <property type="match status" value="1"/>
</dbReference>
<organism evidence="2 3">
    <name type="scientific">Lacibacterium aquatile</name>
    <dbReference type="NCBI Taxonomy" id="1168082"/>
    <lineage>
        <taxon>Bacteria</taxon>
        <taxon>Pseudomonadati</taxon>
        <taxon>Pseudomonadota</taxon>
        <taxon>Alphaproteobacteria</taxon>
        <taxon>Rhodospirillales</taxon>
        <taxon>Rhodospirillaceae</taxon>
    </lineage>
</organism>
<protein>
    <recommendedName>
        <fullName evidence="4">Molecular chaperone</fullName>
    </recommendedName>
</protein>
<name>A0ABW5DVE6_9PROT</name>
<dbReference type="EMBL" id="JBHUIP010000013">
    <property type="protein sequence ID" value="MFD2264444.1"/>
    <property type="molecule type" value="Genomic_DNA"/>
</dbReference>
<accession>A0ABW5DVE6</accession>
<dbReference type="RefSeq" id="WP_379877527.1">
    <property type="nucleotide sequence ID" value="NZ_JBHUIP010000013.1"/>
</dbReference>
<evidence type="ECO:0000313" key="2">
    <source>
        <dbReference type="EMBL" id="MFD2264444.1"/>
    </source>
</evidence>
<keyword evidence="1" id="KW-0812">Transmembrane</keyword>
<dbReference type="Proteomes" id="UP001597295">
    <property type="component" value="Unassembled WGS sequence"/>
</dbReference>
<proteinExistence type="predicted"/>
<keyword evidence="1" id="KW-1133">Transmembrane helix</keyword>
<evidence type="ECO:0000313" key="3">
    <source>
        <dbReference type="Proteomes" id="UP001597295"/>
    </source>
</evidence>
<reference evidence="3" key="1">
    <citation type="journal article" date="2019" name="Int. J. Syst. Evol. Microbiol.">
        <title>The Global Catalogue of Microorganisms (GCM) 10K type strain sequencing project: providing services to taxonomists for standard genome sequencing and annotation.</title>
        <authorList>
            <consortium name="The Broad Institute Genomics Platform"/>
            <consortium name="The Broad Institute Genome Sequencing Center for Infectious Disease"/>
            <person name="Wu L."/>
            <person name="Ma J."/>
        </authorList>
    </citation>
    <scope>NUCLEOTIDE SEQUENCE [LARGE SCALE GENOMIC DNA]</scope>
    <source>
        <strain evidence="3">CGMCC 1.19062</strain>
    </source>
</reference>
<gene>
    <name evidence="2" type="ORF">ACFSM5_16185</name>
</gene>
<keyword evidence="3" id="KW-1185">Reference proteome</keyword>
<sequence>MKRDIQSTEAGTDPCAGLGRLRRQMLFGMILGLTLALLPLLAQAEILITPGRVHLDERRPAATITLSNSADGERSYTLALVSMVMQEDGTVRESETPPAFMNDFRDELRFSPQSLTLQPGETQTVRVALKRAKRLSDGDYHIHMRVSVEAPEQPADTGEEQAVGVQVRFNIGVALPILYRQGQIEATGTLDALRLDTNDPGAPFLEARLERKGNGSLYGDVLVLSGDKPIGRLNGVAVYTEIAARRLQIPLAALPSGPLTLRYQTPKDQGEKVMAERSLQR</sequence>
<dbReference type="InterPro" id="IPR008962">
    <property type="entry name" value="PapD-like_sf"/>
</dbReference>
<comment type="caution">
    <text evidence="2">The sequence shown here is derived from an EMBL/GenBank/DDBJ whole genome shotgun (WGS) entry which is preliminary data.</text>
</comment>
<evidence type="ECO:0000256" key="1">
    <source>
        <dbReference type="SAM" id="Phobius"/>
    </source>
</evidence>
<dbReference type="Gene3D" id="2.60.40.10">
    <property type="entry name" value="Immunoglobulins"/>
    <property type="match status" value="1"/>
</dbReference>